<feature type="transmembrane region" description="Helical" evidence="6">
    <location>
        <begin position="29"/>
        <end position="51"/>
    </location>
</feature>
<evidence type="ECO:0000256" key="4">
    <source>
        <dbReference type="PROSITE-ProRule" id="PRU00601"/>
    </source>
</evidence>
<dbReference type="InterPro" id="IPR017921">
    <property type="entry name" value="Znf_CTCHY"/>
</dbReference>
<evidence type="ECO:0000256" key="2">
    <source>
        <dbReference type="ARBA" id="ARBA00022771"/>
    </source>
</evidence>
<evidence type="ECO:0000256" key="5">
    <source>
        <dbReference type="SAM" id="MobiDB-lite"/>
    </source>
</evidence>
<keyword evidence="6" id="KW-0472">Membrane</keyword>
<dbReference type="PROSITE" id="PS51266">
    <property type="entry name" value="ZF_CHY"/>
    <property type="match status" value="1"/>
</dbReference>
<dbReference type="SUPFAM" id="SSF161219">
    <property type="entry name" value="CHY zinc finger-like"/>
    <property type="match status" value="1"/>
</dbReference>
<dbReference type="Gene3D" id="3.30.40.10">
    <property type="entry name" value="Zinc/RING finger domain, C3HC4 (zinc finger)"/>
    <property type="match status" value="1"/>
</dbReference>
<evidence type="ECO:0000259" key="10">
    <source>
        <dbReference type="PROSITE" id="PS51270"/>
    </source>
</evidence>
<accession>A0AAV0MDR7</accession>
<dbReference type="GO" id="GO:0008270">
    <property type="term" value="F:zinc ion binding"/>
    <property type="evidence" value="ECO:0007669"/>
    <property type="project" value="UniProtKB-KW"/>
</dbReference>
<feature type="transmembrane region" description="Helical" evidence="6">
    <location>
        <begin position="72"/>
        <end position="92"/>
    </location>
</feature>
<evidence type="ECO:0000259" key="9">
    <source>
        <dbReference type="PROSITE" id="PS51266"/>
    </source>
</evidence>
<dbReference type="PANTHER" id="PTHR21319:SF53">
    <property type="entry name" value="RING FINGER AND CHY ZINC FINGER DOMAIN-CONTAINING PROTEIN 1"/>
    <property type="match status" value="1"/>
</dbReference>
<dbReference type="PANTHER" id="PTHR21319">
    <property type="entry name" value="RING FINGER AND CHY ZINC FINGER DOMAIN-CONTAINING PROTEIN 1"/>
    <property type="match status" value="1"/>
</dbReference>
<feature type="domain" description="RING-type" evidence="8">
    <location>
        <begin position="372"/>
        <end position="426"/>
    </location>
</feature>
<sequence length="520" mass="57762">MVALLFLCSFYFVIKGLDLVCLEIDADSPYFLALAVIYSVVLLAVLLYFKLRPTVIFDSSVFAHRSNLVSKLNCALVGLGSVTFLFSVVVGTEFGVDGQGFRGERFLIPNFSIAVKSVAPSPAPGISPSGGSPTVVPLPGGQGKRGSRFISKCKRTEEEAGFEICGIEKRVEQQTHVVSWVEGTEDGQYVRPIQMASEINNEETVVSDPQPSIERCEAQDGKTTDVLEKGLMEHGCSHYRRRCSVRAPCCNEVFSCRHCHNEAKNDIKVDQKLRHDMPRHEVRQVVCSLCATEQEVQQVCRNCGVCMGKYYCETCKFFDDDISRGQFHCDACGICRIGGRENFFHCKNCGSCYPISIKKSHTCVEGSMRHDCPVCFEYLFESRRVTTVLPCGHTIHQGCLSEMLQHNQLSITWPYRCSKYACPLCSKSVCDMSATWEALDVEIAATPMPEPYRGKMVCFRTLFGYSATIAAKPHKYSSISLVISAPIASPTTLAKQKTERSESWLVIYLPSCSNFTGPEP</sequence>
<evidence type="ECO:0000256" key="3">
    <source>
        <dbReference type="ARBA" id="ARBA00022833"/>
    </source>
</evidence>
<dbReference type="SUPFAM" id="SSF57850">
    <property type="entry name" value="RING/U-box"/>
    <property type="match status" value="1"/>
</dbReference>
<dbReference type="EMBL" id="CAMGYJ010000007">
    <property type="protein sequence ID" value="CAI0444621.1"/>
    <property type="molecule type" value="Genomic_DNA"/>
</dbReference>
<feature type="chain" id="PRO_5043494150" evidence="7">
    <location>
        <begin position="17"/>
        <end position="520"/>
    </location>
</feature>
<dbReference type="Pfam" id="PF13639">
    <property type="entry name" value="zf-RING_2"/>
    <property type="match status" value="1"/>
</dbReference>
<protein>
    <submittedName>
        <fullName evidence="11">Uncharacterized protein</fullName>
    </submittedName>
</protein>
<dbReference type="InterPro" id="IPR001841">
    <property type="entry name" value="Znf_RING"/>
</dbReference>
<comment type="caution">
    <text evidence="11">The sequence shown here is derived from an EMBL/GenBank/DDBJ whole genome shotgun (WGS) entry which is preliminary data.</text>
</comment>
<dbReference type="InterPro" id="IPR013083">
    <property type="entry name" value="Znf_RING/FYVE/PHD"/>
</dbReference>
<evidence type="ECO:0000256" key="6">
    <source>
        <dbReference type="SAM" id="Phobius"/>
    </source>
</evidence>
<feature type="compositionally biased region" description="Low complexity" evidence="5">
    <location>
        <begin position="124"/>
        <end position="139"/>
    </location>
</feature>
<dbReference type="InterPro" id="IPR008913">
    <property type="entry name" value="Znf_CHY"/>
</dbReference>
<keyword evidence="7" id="KW-0732">Signal</keyword>
<organism evidence="11 12">
    <name type="scientific">Linum tenue</name>
    <dbReference type="NCBI Taxonomy" id="586396"/>
    <lineage>
        <taxon>Eukaryota</taxon>
        <taxon>Viridiplantae</taxon>
        <taxon>Streptophyta</taxon>
        <taxon>Embryophyta</taxon>
        <taxon>Tracheophyta</taxon>
        <taxon>Spermatophyta</taxon>
        <taxon>Magnoliopsida</taxon>
        <taxon>eudicotyledons</taxon>
        <taxon>Gunneridae</taxon>
        <taxon>Pentapetalae</taxon>
        <taxon>rosids</taxon>
        <taxon>fabids</taxon>
        <taxon>Malpighiales</taxon>
        <taxon>Linaceae</taxon>
        <taxon>Linum</taxon>
    </lineage>
</organism>
<evidence type="ECO:0000313" key="11">
    <source>
        <dbReference type="EMBL" id="CAI0444621.1"/>
    </source>
</evidence>
<feature type="domain" description="CTCHY-type" evidence="10">
    <location>
        <begin position="307"/>
        <end position="371"/>
    </location>
</feature>
<proteinExistence type="predicted"/>
<dbReference type="CDD" id="cd16464">
    <property type="entry name" value="RING-H2_Pirh2-like"/>
    <property type="match status" value="1"/>
</dbReference>
<dbReference type="Pfam" id="PF05495">
    <property type="entry name" value="zf-CHY"/>
    <property type="match status" value="1"/>
</dbReference>
<evidence type="ECO:0000313" key="12">
    <source>
        <dbReference type="Proteomes" id="UP001154282"/>
    </source>
</evidence>
<keyword evidence="6" id="KW-0812">Transmembrane</keyword>
<feature type="region of interest" description="Disordered" evidence="5">
    <location>
        <begin position="124"/>
        <end position="143"/>
    </location>
</feature>
<keyword evidence="6" id="KW-1133">Transmembrane helix</keyword>
<evidence type="ECO:0000259" key="8">
    <source>
        <dbReference type="PROSITE" id="PS50089"/>
    </source>
</evidence>
<dbReference type="InterPro" id="IPR037275">
    <property type="entry name" value="Znf_CTCHY_sf"/>
</dbReference>
<dbReference type="GO" id="GO:0005634">
    <property type="term" value="C:nucleus"/>
    <property type="evidence" value="ECO:0007669"/>
    <property type="project" value="TreeGrafter"/>
</dbReference>
<dbReference type="InterPro" id="IPR037274">
    <property type="entry name" value="Znf_CHY_sf"/>
</dbReference>
<keyword evidence="12" id="KW-1185">Reference proteome</keyword>
<evidence type="ECO:0000256" key="1">
    <source>
        <dbReference type="ARBA" id="ARBA00022723"/>
    </source>
</evidence>
<keyword evidence="2 4" id="KW-0863">Zinc-finger</keyword>
<keyword evidence="3" id="KW-0862">Zinc</keyword>
<dbReference type="AlphaFoldDB" id="A0AAV0MDR7"/>
<name>A0AAV0MDR7_9ROSI</name>
<keyword evidence="1" id="KW-0479">Metal-binding</keyword>
<dbReference type="GO" id="GO:0006511">
    <property type="term" value="P:ubiquitin-dependent protein catabolic process"/>
    <property type="evidence" value="ECO:0007669"/>
    <property type="project" value="TreeGrafter"/>
</dbReference>
<dbReference type="PROSITE" id="PS51270">
    <property type="entry name" value="ZF_CTCHY"/>
    <property type="match status" value="1"/>
</dbReference>
<dbReference type="GO" id="GO:0061630">
    <property type="term" value="F:ubiquitin protein ligase activity"/>
    <property type="evidence" value="ECO:0007669"/>
    <property type="project" value="TreeGrafter"/>
</dbReference>
<dbReference type="GO" id="GO:0016567">
    <property type="term" value="P:protein ubiquitination"/>
    <property type="evidence" value="ECO:0007669"/>
    <property type="project" value="TreeGrafter"/>
</dbReference>
<dbReference type="SMART" id="SM00184">
    <property type="entry name" value="RING"/>
    <property type="match status" value="1"/>
</dbReference>
<gene>
    <name evidence="11" type="ORF">LITE_LOCUS28173</name>
</gene>
<reference evidence="11" key="1">
    <citation type="submission" date="2022-08" db="EMBL/GenBank/DDBJ databases">
        <authorList>
            <person name="Gutierrez-Valencia J."/>
        </authorList>
    </citation>
    <scope>NUCLEOTIDE SEQUENCE</scope>
</reference>
<dbReference type="Proteomes" id="UP001154282">
    <property type="component" value="Unassembled WGS sequence"/>
</dbReference>
<evidence type="ECO:0000256" key="7">
    <source>
        <dbReference type="SAM" id="SignalP"/>
    </source>
</evidence>
<dbReference type="SUPFAM" id="SSF161245">
    <property type="entry name" value="Zinc hairpin stack"/>
    <property type="match status" value="1"/>
</dbReference>
<feature type="domain" description="CHY-type" evidence="9">
    <location>
        <begin position="229"/>
        <end position="305"/>
    </location>
</feature>
<dbReference type="PROSITE" id="PS50089">
    <property type="entry name" value="ZF_RING_2"/>
    <property type="match status" value="1"/>
</dbReference>
<feature type="signal peptide" evidence="7">
    <location>
        <begin position="1"/>
        <end position="16"/>
    </location>
</feature>